<evidence type="ECO:0000313" key="2">
    <source>
        <dbReference type="Proteomes" id="UP000501991"/>
    </source>
</evidence>
<accession>A0A6C1B3P8</accession>
<evidence type="ECO:0000313" key="1">
    <source>
        <dbReference type="EMBL" id="QID16950.1"/>
    </source>
</evidence>
<organism evidence="1 2">
    <name type="scientific">Nitrogeniibacter mangrovi</name>
    <dbReference type="NCBI Taxonomy" id="2016596"/>
    <lineage>
        <taxon>Bacteria</taxon>
        <taxon>Pseudomonadati</taxon>
        <taxon>Pseudomonadota</taxon>
        <taxon>Betaproteobacteria</taxon>
        <taxon>Rhodocyclales</taxon>
        <taxon>Zoogloeaceae</taxon>
        <taxon>Nitrogeniibacter</taxon>
    </lineage>
</organism>
<keyword evidence="2" id="KW-1185">Reference proteome</keyword>
<gene>
    <name evidence="1" type="ORF">G3580_04420</name>
</gene>
<name>A0A6C1B3P8_9RHOO</name>
<dbReference type="SUPFAM" id="SSF50494">
    <property type="entry name" value="Trypsin-like serine proteases"/>
    <property type="match status" value="1"/>
</dbReference>
<dbReference type="Pfam" id="PF13365">
    <property type="entry name" value="Trypsin_2"/>
    <property type="match status" value="1"/>
</dbReference>
<dbReference type="InterPro" id="IPR009003">
    <property type="entry name" value="Peptidase_S1_PA"/>
</dbReference>
<dbReference type="AlphaFoldDB" id="A0A6C1B3P8"/>
<sequence length="246" mass="26751">MNVESILLTTVRIQTFLGLQALTNATGFFFARDDRLFLVTSRHVVFDPDHHHHPDRLVIDLLVGEAHLSLATGFSLPLFANGQSLWRTCVDTAGEVDIAVLEVSRDAFPRDAVYRAFTPAHLPQHFEAIEVGSAVLVVGFPLGFQDNLHHLPVVRQAVIASSFGLRFQGQGYFLTDARTHRGTSGAPVVLRCADAGAPAFDLPWLLLGVHSARLDVGTRDLVLDEALGLNCAWYADALMTLTATGG</sequence>
<proteinExistence type="predicted"/>
<dbReference type="Gene3D" id="2.40.10.120">
    <property type="match status" value="1"/>
</dbReference>
<dbReference type="KEGG" id="azq:G3580_04420"/>
<dbReference type="Proteomes" id="UP000501991">
    <property type="component" value="Chromosome"/>
</dbReference>
<protein>
    <submittedName>
        <fullName evidence="1">Trypsin-like peptidase domain-containing protein</fullName>
    </submittedName>
</protein>
<reference evidence="1 2" key="1">
    <citation type="submission" date="2020-02" db="EMBL/GenBank/DDBJ databases">
        <title>Nitrogenibacter mangrovi gen. nov., sp. nov. isolated from mangrove sediment, a denitrifying betaproteobacterium.</title>
        <authorList>
            <person name="Liao H."/>
            <person name="Tian Y."/>
        </authorList>
    </citation>
    <scope>NUCLEOTIDE SEQUENCE [LARGE SCALE GENOMIC DNA]</scope>
    <source>
        <strain evidence="1 2">M9-3-2</strain>
    </source>
</reference>
<dbReference type="EMBL" id="CP048836">
    <property type="protein sequence ID" value="QID16950.1"/>
    <property type="molecule type" value="Genomic_DNA"/>
</dbReference>
<dbReference type="RefSeq" id="WP_173764117.1">
    <property type="nucleotide sequence ID" value="NZ_CP048836.1"/>
</dbReference>